<dbReference type="EC" id="2.7.1.26" evidence="15"/>
<keyword evidence="8 15" id="KW-0547">Nucleotide-binding</keyword>
<comment type="catalytic activity">
    <reaction evidence="13 15">
        <text>riboflavin + ATP = FMN + ADP + H(+)</text>
        <dbReference type="Rhea" id="RHEA:14357"/>
        <dbReference type="ChEBI" id="CHEBI:15378"/>
        <dbReference type="ChEBI" id="CHEBI:30616"/>
        <dbReference type="ChEBI" id="CHEBI:57986"/>
        <dbReference type="ChEBI" id="CHEBI:58210"/>
        <dbReference type="ChEBI" id="CHEBI:456216"/>
        <dbReference type="EC" id="2.7.1.26"/>
    </reaction>
</comment>
<dbReference type="InterPro" id="IPR023468">
    <property type="entry name" value="Riboflavin_kinase"/>
</dbReference>
<keyword evidence="6 15" id="KW-0808">Transferase</keyword>
<keyword evidence="9 15" id="KW-0418">Kinase</keyword>
<evidence type="ECO:0000256" key="4">
    <source>
        <dbReference type="ARBA" id="ARBA00022630"/>
    </source>
</evidence>
<dbReference type="SUPFAM" id="SSF82114">
    <property type="entry name" value="Riboflavin kinase-like"/>
    <property type="match status" value="1"/>
</dbReference>
<evidence type="ECO:0000313" key="17">
    <source>
        <dbReference type="EMBL" id="AKA69900.1"/>
    </source>
</evidence>
<dbReference type="GO" id="GO:0005524">
    <property type="term" value="F:ATP binding"/>
    <property type="evidence" value="ECO:0007669"/>
    <property type="project" value="UniProtKB-UniRule"/>
</dbReference>
<dbReference type="GO" id="GO:0006747">
    <property type="term" value="P:FAD biosynthetic process"/>
    <property type="evidence" value="ECO:0007669"/>
    <property type="project" value="UniProtKB-UniRule"/>
</dbReference>
<dbReference type="NCBIfam" id="NF004162">
    <property type="entry name" value="PRK05627.1-5"/>
    <property type="match status" value="1"/>
</dbReference>
<dbReference type="InterPro" id="IPR015865">
    <property type="entry name" value="Riboflavin_kinase_bac/euk"/>
</dbReference>
<dbReference type="UniPathway" id="UPA00277">
    <property type="reaction ID" value="UER00407"/>
</dbReference>
<dbReference type="CDD" id="cd02064">
    <property type="entry name" value="FAD_synthetase_N"/>
    <property type="match status" value="1"/>
</dbReference>
<dbReference type="FunFam" id="2.40.30.30:FF:000003">
    <property type="entry name" value="Riboflavin biosynthesis protein"/>
    <property type="match status" value="1"/>
</dbReference>
<dbReference type="Gene3D" id="3.40.50.620">
    <property type="entry name" value="HUPs"/>
    <property type="match status" value="1"/>
</dbReference>
<sequence>MIIMEDNFKKYLQYNTYIALGSFDGIHIGHVSLVNKTIKLATRNQAKSMIFTFKNHPLSIINKEIAPKIIMDNSNKIEVLESFGLDIINMANFDKELMMLSPEDFILNLVSHYRAKGIVVGFNNRFGYKNLGDVELLKKLSKKYGFDLCVVDPVKYKSQVVSSSVIRSIISDEGDMKRVNKMLTRPFMLQGDVVKGKQLGRTLGFPTVNLNYDKRFVLPRGGVYYTLVKYEDKFFRGITNVGYNPTVEDNKLSVETHILDFSENIYNKHIKIYFVDRIRDEKKFDSVQFLAEQLKKDKIYAKKQKLEINFKN</sequence>
<dbReference type="InterPro" id="IPR023465">
    <property type="entry name" value="Riboflavin_kinase_dom_sf"/>
</dbReference>
<evidence type="ECO:0000256" key="13">
    <source>
        <dbReference type="ARBA" id="ARBA00047880"/>
    </source>
</evidence>
<dbReference type="UniPathway" id="UPA00276">
    <property type="reaction ID" value="UER00406"/>
</dbReference>
<dbReference type="FunFam" id="3.40.50.620:FF:000021">
    <property type="entry name" value="Riboflavin biosynthesis protein"/>
    <property type="match status" value="1"/>
</dbReference>
<protein>
    <recommendedName>
        <fullName evidence="15">Riboflavin biosynthesis protein</fullName>
    </recommendedName>
    <domain>
        <recommendedName>
            <fullName evidence="15">Riboflavin kinase</fullName>
            <ecNumber evidence="15">2.7.1.26</ecNumber>
        </recommendedName>
        <alternativeName>
            <fullName evidence="15">Flavokinase</fullName>
        </alternativeName>
    </domain>
    <domain>
        <recommendedName>
            <fullName evidence="15">FMN adenylyltransferase</fullName>
            <ecNumber evidence="15">2.7.7.2</ecNumber>
        </recommendedName>
        <alternativeName>
            <fullName evidence="15">FAD pyrophosphorylase</fullName>
        </alternativeName>
        <alternativeName>
            <fullName evidence="15">FAD synthase</fullName>
        </alternativeName>
    </domain>
</protein>
<dbReference type="EMBL" id="CP009933">
    <property type="protein sequence ID" value="AKA69900.1"/>
    <property type="molecule type" value="Genomic_DNA"/>
</dbReference>
<evidence type="ECO:0000256" key="8">
    <source>
        <dbReference type="ARBA" id="ARBA00022741"/>
    </source>
</evidence>
<keyword evidence="10 15" id="KW-0274">FAD</keyword>
<dbReference type="AlphaFoldDB" id="A0A0E3M725"/>
<gene>
    <name evidence="17" type="ORF">CSCA_2775</name>
</gene>
<dbReference type="InterPro" id="IPR015864">
    <property type="entry name" value="FAD_synthase"/>
</dbReference>
<dbReference type="HOGENOM" id="CLU_048437_0_2_9"/>
<evidence type="ECO:0000256" key="12">
    <source>
        <dbReference type="ARBA" id="ARBA00023268"/>
    </source>
</evidence>
<evidence type="ECO:0000256" key="3">
    <source>
        <dbReference type="ARBA" id="ARBA00005201"/>
    </source>
</evidence>
<evidence type="ECO:0000256" key="15">
    <source>
        <dbReference type="PIRNR" id="PIRNR004491"/>
    </source>
</evidence>
<evidence type="ECO:0000256" key="14">
    <source>
        <dbReference type="ARBA" id="ARBA00049494"/>
    </source>
</evidence>
<dbReference type="GO" id="GO:0008531">
    <property type="term" value="F:riboflavin kinase activity"/>
    <property type="evidence" value="ECO:0007669"/>
    <property type="project" value="UniProtKB-UniRule"/>
</dbReference>
<keyword evidence="5 15" id="KW-0288">FMN</keyword>
<dbReference type="InterPro" id="IPR002606">
    <property type="entry name" value="Riboflavin_kinase_bac"/>
</dbReference>
<dbReference type="GO" id="GO:0009398">
    <property type="term" value="P:FMN biosynthetic process"/>
    <property type="evidence" value="ECO:0007669"/>
    <property type="project" value="UniProtKB-UniRule"/>
</dbReference>
<dbReference type="GO" id="GO:0009231">
    <property type="term" value="P:riboflavin biosynthetic process"/>
    <property type="evidence" value="ECO:0007669"/>
    <property type="project" value="InterPro"/>
</dbReference>
<comment type="similarity">
    <text evidence="15">Belongs to the ribF family.</text>
</comment>
<evidence type="ECO:0000256" key="11">
    <source>
        <dbReference type="ARBA" id="ARBA00022840"/>
    </source>
</evidence>
<evidence type="ECO:0000313" key="18">
    <source>
        <dbReference type="Proteomes" id="UP000033115"/>
    </source>
</evidence>
<comment type="function">
    <text evidence="1">Catalyzes the phosphorylation of riboflavin to FMN followed by the adenylation of FMN to FAD.</text>
</comment>
<feature type="domain" description="Riboflavin kinase" evidence="16">
    <location>
        <begin position="182"/>
        <end position="306"/>
    </location>
</feature>
<evidence type="ECO:0000256" key="9">
    <source>
        <dbReference type="ARBA" id="ARBA00022777"/>
    </source>
</evidence>
<dbReference type="NCBIfam" id="TIGR00083">
    <property type="entry name" value="ribF"/>
    <property type="match status" value="1"/>
</dbReference>
<name>A0A0E3M725_CLOSL</name>
<dbReference type="Pfam" id="PF01687">
    <property type="entry name" value="Flavokinase"/>
    <property type="match status" value="1"/>
</dbReference>
<dbReference type="Pfam" id="PF06574">
    <property type="entry name" value="FAD_syn"/>
    <property type="match status" value="1"/>
</dbReference>
<dbReference type="PANTHER" id="PTHR22749:SF6">
    <property type="entry name" value="RIBOFLAVIN KINASE"/>
    <property type="match status" value="1"/>
</dbReference>
<evidence type="ECO:0000256" key="10">
    <source>
        <dbReference type="ARBA" id="ARBA00022827"/>
    </source>
</evidence>
<reference evidence="17 18" key="1">
    <citation type="journal article" date="2015" name="J. Biotechnol.">
        <title>Complete genome sequence of a malodorant-producing acetogen, Clostridium scatologenes ATCC 25775(T).</title>
        <authorList>
            <person name="Zhu Z."/>
            <person name="Guo T."/>
            <person name="Zheng H."/>
            <person name="Song T."/>
            <person name="Ouyang P."/>
            <person name="Xie J."/>
        </authorList>
    </citation>
    <scope>NUCLEOTIDE SEQUENCE [LARGE SCALE GENOMIC DNA]</scope>
    <source>
        <strain evidence="17 18">ATCC 25775</strain>
    </source>
</reference>
<dbReference type="SUPFAM" id="SSF52374">
    <property type="entry name" value="Nucleotidylyl transferase"/>
    <property type="match status" value="1"/>
</dbReference>
<dbReference type="RefSeq" id="WP_029161512.1">
    <property type="nucleotide sequence ID" value="NZ_CP009933.1"/>
</dbReference>
<dbReference type="EC" id="2.7.7.2" evidence="15"/>
<evidence type="ECO:0000259" key="16">
    <source>
        <dbReference type="SMART" id="SM00904"/>
    </source>
</evidence>
<dbReference type="PIRSF" id="PIRSF004491">
    <property type="entry name" value="FAD_Synth"/>
    <property type="match status" value="1"/>
</dbReference>
<keyword evidence="4 15" id="KW-0285">Flavoprotein</keyword>
<accession>A0A0E3M725</accession>
<dbReference type="KEGG" id="csq:CSCA_2775"/>
<dbReference type="SMART" id="SM00904">
    <property type="entry name" value="Flavokinase"/>
    <property type="match status" value="1"/>
</dbReference>
<comment type="pathway">
    <text evidence="3 15">Cofactor biosynthesis; FMN biosynthesis; FMN from riboflavin (ATP route): step 1/1.</text>
</comment>
<evidence type="ECO:0000256" key="7">
    <source>
        <dbReference type="ARBA" id="ARBA00022695"/>
    </source>
</evidence>
<keyword evidence="18" id="KW-1185">Reference proteome</keyword>
<dbReference type="PANTHER" id="PTHR22749">
    <property type="entry name" value="RIBOFLAVIN KINASE/FMN ADENYLYLTRANSFERASE"/>
    <property type="match status" value="1"/>
</dbReference>
<evidence type="ECO:0000256" key="1">
    <source>
        <dbReference type="ARBA" id="ARBA00002121"/>
    </source>
</evidence>
<keyword evidence="7 15" id="KW-0548">Nucleotidyltransferase</keyword>
<keyword evidence="12" id="KW-0511">Multifunctional enzyme</keyword>
<evidence type="ECO:0000256" key="6">
    <source>
        <dbReference type="ARBA" id="ARBA00022679"/>
    </source>
</evidence>
<comment type="catalytic activity">
    <reaction evidence="14 15">
        <text>FMN + ATP + H(+) = FAD + diphosphate</text>
        <dbReference type="Rhea" id="RHEA:17237"/>
        <dbReference type="ChEBI" id="CHEBI:15378"/>
        <dbReference type="ChEBI" id="CHEBI:30616"/>
        <dbReference type="ChEBI" id="CHEBI:33019"/>
        <dbReference type="ChEBI" id="CHEBI:57692"/>
        <dbReference type="ChEBI" id="CHEBI:58210"/>
        <dbReference type="EC" id="2.7.7.2"/>
    </reaction>
</comment>
<proteinExistence type="inferred from homology"/>
<dbReference type="STRING" id="1548.CSCA_2775"/>
<comment type="pathway">
    <text evidence="2 15">Cofactor biosynthesis; FAD biosynthesis; FAD from FMN: step 1/1.</text>
</comment>
<dbReference type="GO" id="GO:0003919">
    <property type="term" value="F:FMN adenylyltransferase activity"/>
    <property type="evidence" value="ECO:0007669"/>
    <property type="project" value="UniProtKB-UniRule"/>
</dbReference>
<evidence type="ECO:0000256" key="2">
    <source>
        <dbReference type="ARBA" id="ARBA00004726"/>
    </source>
</evidence>
<dbReference type="Gene3D" id="2.40.30.30">
    <property type="entry name" value="Riboflavin kinase-like"/>
    <property type="match status" value="1"/>
</dbReference>
<dbReference type="InterPro" id="IPR014729">
    <property type="entry name" value="Rossmann-like_a/b/a_fold"/>
</dbReference>
<dbReference type="Proteomes" id="UP000033115">
    <property type="component" value="Chromosome"/>
</dbReference>
<organism evidence="17 18">
    <name type="scientific">Clostridium scatologenes</name>
    <dbReference type="NCBI Taxonomy" id="1548"/>
    <lineage>
        <taxon>Bacteria</taxon>
        <taxon>Bacillati</taxon>
        <taxon>Bacillota</taxon>
        <taxon>Clostridia</taxon>
        <taxon>Eubacteriales</taxon>
        <taxon>Clostridiaceae</taxon>
        <taxon>Clostridium</taxon>
    </lineage>
</organism>
<evidence type="ECO:0000256" key="5">
    <source>
        <dbReference type="ARBA" id="ARBA00022643"/>
    </source>
</evidence>
<keyword evidence="11 15" id="KW-0067">ATP-binding</keyword>